<organism evidence="2 3">
    <name type="scientific">Glossina palpalis gambiensis</name>
    <dbReference type="NCBI Taxonomy" id="67801"/>
    <lineage>
        <taxon>Eukaryota</taxon>
        <taxon>Metazoa</taxon>
        <taxon>Ecdysozoa</taxon>
        <taxon>Arthropoda</taxon>
        <taxon>Hexapoda</taxon>
        <taxon>Insecta</taxon>
        <taxon>Pterygota</taxon>
        <taxon>Neoptera</taxon>
        <taxon>Endopterygota</taxon>
        <taxon>Diptera</taxon>
        <taxon>Brachycera</taxon>
        <taxon>Muscomorpha</taxon>
        <taxon>Hippoboscoidea</taxon>
        <taxon>Glossinidae</taxon>
        <taxon>Glossina</taxon>
    </lineage>
</organism>
<reference evidence="3" key="1">
    <citation type="submission" date="2015-01" db="EMBL/GenBank/DDBJ databases">
        <authorList>
            <person name="Aksoy S."/>
            <person name="Warren W."/>
            <person name="Wilson R.K."/>
        </authorList>
    </citation>
    <scope>NUCLEOTIDE SEQUENCE [LARGE SCALE GENOMIC DNA]</scope>
    <source>
        <strain evidence="3">IAEA</strain>
    </source>
</reference>
<evidence type="ECO:0000313" key="3">
    <source>
        <dbReference type="Proteomes" id="UP000092460"/>
    </source>
</evidence>
<dbReference type="EMBL" id="JXJN01005800">
    <property type="status" value="NOT_ANNOTATED_CDS"/>
    <property type="molecule type" value="Genomic_DNA"/>
</dbReference>
<dbReference type="Proteomes" id="UP000092460">
    <property type="component" value="Unassembled WGS sequence"/>
</dbReference>
<dbReference type="AlphaFoldDB" id="A0A1B0AYI4"/>
<feature type="transmembrane region" description="Helical" evidence="1">
    <location>
        <begin position="41"/>
        <end position="63"/>
    </location>
</feature>
<reference evidence="2" key="2">
    <citation type="submission" date="2020-05" db="UniProtKB">
        <authorList>
            <consortium name="EnsemblMetazoa"/>
        </authorList>
    </citation>
    <scope>IDENTIFICATION</scope>
    <source>
        <strain evidence="2">IAEA</strain>
    </source>
</reference>
<proteinExistence type="predicted"/>
<accession>A0A1B0AYI4</accession>
<keyword evidence="1" id="KW-0472">Membrane</keyword>
<sequence length="88" mass="9887">MNETHVLIYTATFKAHVFGDDAVNGDEHRGLGFMVRGTGSATIFIIVMPLVYFCINTAGLAEVNGKQVPKQRKIYAFRSKLQCRDIFF</sequence>
<keyword evidence="3" id="KW-1185">Reference proteome</keyword>
<evidence type="ECO:0000256" key="1">
    <source>
        <dbReference type="SAM" id="Phobius"/>
    </source>
</evidence>
<dbReference type="VEuPathDB" id="VectorBase:GPPI013038"/>
<dbReference type="EnsemblMetazoa" id="GPPI013038-RA">
    <property type="protein sequence ID" value="GPPI013038-PA"/>
    <property type="gene ID" value="GPPI013038"/>
</dbReference>
<keyword evidence="1" id="KW-0812">Transmembrane</keyword>
<evidence type="ECO:0000313" key="2">
    <source>
        <dbReference type="EnsemblMetazoa" id="GPPI013038-PA"/>
    </source>
</evidence>
<name>A0A1B0AYI4_9MUSC</name>
<protein>
    <submittedName>
        <fullName evidence="2">Uncharacterized protein</fullName>
    </submittedName>
</protein>
<dbReference type="EMBL" id="JXJN01005801">
    <property type="status" value="NOT_ANNOTATED_CDS"/>
    <property type="molecule type" value="Genomic_DNA"/>
</dbReference>
<keyword evidence="1" id="KW-1133">Transmembrane helix</keyword>